<proteinExistence type="predicted"/>
<dbReference type="OrthoDB" id="3268436at2759"/>
<dbReference type="InterPro" id="IPR001878">
    <property type="entry name" value="Znf_CCHC"/>
</dbReference>
<comment type="caution">
    <text evidence="4">The sequence shown here is derived from an EMBL/GenBank/DDBJ whole genome shotgun (WGS) entry which is preliminary data.</text>
</comment>
<organism evidence="4 5">
    <name type="scientific">Cercospora beticola</name>
    <name type="common">Sugarbeet leaf spot fungus</name>
    <dbReference type="NCBI Taxonomy" id="122368"/>
    <lineage>
        <taxon>Eukaryota</taxon>
        <taxon>Fungi</taxon>
        <taxon>Dikarya</taxon>
        <taxon>Ascomycota</taxon>
        <taxon>Pezizomycotina</taxon>
        <taxon>Dothideomycetes</taxon>
        <taxon>Dothideomycetidae</taxon>
        <taxon>Mycosphaerellales</taxon>
        <taxon>Mycosphaerellaceae</taxon>
        <taxon>Cercospora</taxon>
    </lineage>
</organism>
<sequence>MSVASNTTDEGQLAVAFQNLSNTDLPSVDTLLGIDMTIGHLPTPETTSRTLQAFQIRLRETDHTLRNLQKEHAELQQGWAGLDLVASEAEARNETLQQELSQARTDNTRLGAQLEHAQALQCRALPYSDKFRGGHKDWARFHTEMKGVFAFDADFFPTEQHKLMYLFSRLEGAARDSMSVYWTENGIALKSIDQAYDKLAALFVDPAYKHIAAQKVRDMQQCNREYIDYWSEFICEIHDTDFNETMKLYYLINGLSDRMIDALRSRVGWRGLSFDELHDLLLDVDSNLRIYDSITSANQRRDARDADFEAADTTSLDGGKLVNTSGEHVGTAALSLVNGRLTSEERQRRMAERLCLYCAGEGHQARTCPRRPANKNSAA</sequence>
<keyword evidence="2" id="KW-0175">Coiled coil</keyword>
<evidence type="ECO:0000259" key="3">
    <source>
        <dbReference type="PROSITE" id="PS50158"/>
    </source>
</evidence>
<feature type="coiled-coil region" evidence="2">
    <location>
        <begin position="51"/>
        <end position="113"/>
    </location>
</feature>
<dbReference type="GO" id="GO:0008270">
    <property type="term" value="F:zinc ion binding"/>
    <property type="evidence" value="ECO:0007669"/>
    <property type="project" value="UniProtKB-KW"/>
</dbReference>
<dbReference type="Proteomes" id="UP000230605">
    <property type="component" value="Chromosome 9"/>
</dbReference>
<dbReference type="PROSITE" id="PS50158">
    <property type="entry name" value="ZF_CCHC"/>
    <property type="match status" value="1"/>
</dbReference>
<evidence type="ECO:0000313" key="4">
    <source>
        <dbReference type="EMBL" id="PIA90626.1"/>
    </source>
</evidence>
<keyword evidence="1" id="KW-0862">Zinc</keyword>
<accession>A0A2G5HDI3</accession>
<name>A0A2G5HDI3_CERBT</name>
<dbReference type="InterPro" id="IPR036875">
    <property type="entry name" value="Znf_CCHC_sf"/>
</dbReference>
<dbReference type="EMBL" id="LKMD01000107">
    <property type="protein sequence ID" value="PIA90626.1"/>
    <property type="molecule type" value="Genomic_DNA"/>
</dbReference>
<reference evidence="4 5" key="1">
    <citation type="submission" date="2015-10" db="EMBL/GenBank/DDBJ databases">
        <title>The cercosporin biosynthetic gene cluster was horizontally transferred to several fungal lineages and shown to be expanded in Cercospora beticola based on microsynteny with recipient genomes.</title>
        <authorList>
            <person name="De Jonge R."/>
            <person name="Ebert M.K."/>
            <person name="Suttle J.C."/>
            <person name="Jurick Ii W.M."/>
            <person name="Secor G.A."/>
            <person name="Thomma B.P."/>
            <person name="Van De Peer Y."/>
            <person name="Bolton M.D."/>
        </authorList>
    </citation>
    <scope>NUCLEOTIDE SEQUENCE [LARGE SCALE GENOMIC DNA]</scope>
    <source>
        <strain evidence="4 5">09-40</strain>
    </source>
</reference>
<protein>
    <recommendedName>
        <fullName evidence="3">CCHC-type domain-containing protein</fullName>
    </recommendedName>
</protein>
<keyword evidence="1" id="KW-0863">Zinc-finger</keyword>
<keyword evidence="1" id="KW-0479">Metal-binding</keyword>
<dbReference type="GO" id="GO:0003676">
    <property type="term" value="F:nucleic acid binding"/>
    <property type="evidence" value="ECO:0007669"/>
    <property type="project" value="InterPro"/>
</dbReference>
<dbReference type="AlphaFoldDB" id="A0A2G5HDI3"/>
<dbReference type="SUPFAM" id="SSF57756">
    <property type="entry name" value="Retrovirus zinc finger-like domains"/>
    <property type="match status" value="1"/>
</dbReference>
<evidence type="ECO:0000256" key="2">
    <source>
        <dbReference type="SAM" id="Coils"/>
    </source>
</evidence>
<evidence type="ECO:0000256" key="1">
    <source>
        <dbReference type="PROSITE-ProRule" id="PRU00047"/>
    </source>
</evidence>
<dbReference type="Gene3D" id="4.10.60.10">
    <property type="entry name" value="Zinc finger, CCHC-type"/>
    <property type="match status" value="1"/>
</dbReference>
<gene>
    <name evidence="4" type="ORF">CB0940_10873</name>
</gene>
<feature type="domain" description="CCHC-type" evidence="3">
    <location>
        <begin position="355"/>
        <end position="370"/>
    </location>
</feature>
<evidence type="ECO:0000313" key="5">
    <source>
        <dbReference type="Proteomes" id="UP000230605"/>
    </source>
</evidence>